<dbReference type="GO" id="GO:0003729">
    <property type="term" value="F:mRNA binding"/>
    <property type="evidence" value="ECO:0007669"/>
    <property type="project" value="TreeGrafter"/>
</dbReference>
<dbReference type="GO" id="GO:0003743">
    <property type="term" value="F:translation initiation factor activity"/>
    <property type="evidence" value="ECO:0007669"/>
    <property type="project" value="UniProtKB-KW"/>
</dbReference>
<keyword evidence="1" id="KW-0396">Initiation factor</keyword>
<evidence type="ECO:0000256" key="2">
    <source>
        <dbReference type="ARBA" id="ARBA00022917"/>
    </source>
</evidence>
<name>A0A699ZVW5_HAELA</name>
<feature type="compositionally biased region" description="Gly residues" evidence="3">
    <location>
        <begin position="49"/>
        <end position="66"/>
    </location>
</feature>
<dbReference type="AlphaFoldDB" id="A0A699ZVW5"/>
<gene>
    <name evidence="4" type="ORF">HaLaN_25315</name>
</gene>
<feature type="non-terminal residue" evidence="4">
    <location>
        <position position="1"/>
    </location>
</feature>
<dbReference type="PANTHER" id="PTHR23253:SF9">
    <property type="entry name" value="EUKARYOTIC TRANSLATION INITIATION FACTOR 4 GAMMA 2"/>
    <property type="match status" value="1"/>
</dbReference>
<feature type="compositionally biased region" description="Gly residues" evidence="3">
    <location>
        <begin position="86"/>
        <end position="107"/>
    </location>
</feature>
<feature type="region of interest" description="Disordered" evidence="3">
    <location>
        <begin position="49"/>
        <end position="111"/>
    </location>
</feature>
<proteinExistence type="predicted"/>
<evidence type="ECO:0000256" key="1">
    <source>
        <dbReference type="ARBA" id="ARBA00022540"/>
    </source>
</evidence>
<comment type="caution">
    <text evidence="4">The sequence shown here is derived from an EMBL/GenBank/DDBJ whole genome shotgun (WGS) entry which is preliminary data.</text>
</comment>
<keyword evidence="2" id="KW-0648">Protein biosynthesis</keyword>
<dbReference type="EMBL" id="BLLF01003335">
    <property type="protein sequence ID" value="GFH27057.1"/>
    <property type="molecule type" value="Genomic_DNA"/>
</dbReference>
<dbReference type="GO" id="GO:0016281">
    <property type="term" value="C:eukaryotic translation initiation factor 4F complex"/>
    <property type="evidence" value="ECO:0007669"/>
    <property type="project" value="TreeGrafter"/>
</dbReference>
<protein>
    <submittedName>
        <fullName evidence="4">MI domain-containing protein</fullName>
    </submittedName>
</protein>
<dbReference type="PANTHER" id="PTHR23253">
    <property type="entry name" value="EUKARYOTIC TRANSLATION INITIATION FACTOR 4 GAMMA"/>
    <property type="match status" value="1"/>
</dbReference>
<keyword evidence="5" id="KW-1185">Reference proteome</keyword>
<evidence type="ECO:0000313" key="5">
    <source>
        <dbReference type="Proteomes" id="UP000485058"/>
    </source>
</evidence>
<accession>A0A699ZVW5</accession>
<dbReference type="Gene3D" id="1.25.40.180">
    <property type="match status" value="1"/>
</dbReference>
<evidence type="ECO:0000256" key="3">
    <source>
        <dbReference type="SAM" id="MobiDB-lite"/>
    </source>
</evidence>
<dbReference type="Proteomes" id="UP000485058">
    <property type="component" value="Unassembled WGS sequence"/>
</dbReference>
<organism evidence="4 5">
    <name type="scientific">Haematococcus lacustris</name>
    <name type="common">Green alga</name>
    <name type="synonym">Haematococcus pluvialis</name>
    <dbReference type="NCBI Taxonomy" id="44745"/>
    <lineage>
        <taxon>Eukaryota</taxon>
        <taxon>Viridiplantae</taxon>
        <taxon>Chlorophyta</taxon>
        <taxon>core chlorophytes</taxon>
        <taxon>Chlorophyceae</taxon>
        <taxon>CS clade</taxon>
        <taxon>Chlamydomonadales</taxon>
        <taxon>Haematococcaceae</taxon>
        <taxon>Haematococcus</taxon>
    </lineage>
</organism>
<evidence type="ECO:0000313" key="4">
    <source>
        <dbReference type="EMBL" id="GFH27057.1"/>
    </source>
</evidence>
<sequence length="239" mass="24734">FHKDFASCQACVIEVIRKEPLPFSATDSLGVGGALRMHGPRMGLPPGMGPAGPGAMGGPSGGGGPQWGDRRQAGPMDPRFQDARGGRGGVTGPPGPGARGTVGTRGGGMDDKQWERRGPGAAGGMAAGGRGGPGGRGGGIGSLHRAESRFVIGAVRGDDPVEEKKQKEILATLNKVTPNTLEKLTDHGKEEGELPQPAVEAKPLTANQLLQQNRAARRRMLGNILFVGNLFKISLITER</sequence>
<reference evidence="4 5" key="1">
    <citation type="submission" date="2020-02" db="EMBL/GenBank/DDBJ databases">
        <title>Draft genome sequence of Haematococcus lacustris strain NIES-144.</title>
        <authorList>
            <person name="Morimoto D."/>
            <person name="Nakagawa S."/>
            <person name="Yoshida T."/>
            <person name="Sawayama S."/>
        </authorList>
    </citation>
    <scope>NUCLEOTIDE SEQUENCE [LARGE SCALE GENOMIC DNA]</scope>
    <source>
        <strain evidence="4 5">NIES-144</strain>
    </source>
</reference>